<dbReference type="PROSITE" id="PS00518">
    <property type="entry name" value="ZF_RING_1"/>
    <property type="match status" value="1"/>
</dbReference>
<keyword evidence="3" id="KW-0862">Zinc</keyword>
<keyword evidence="6" id="KW-1185">Reference proteome</keyword>
<accession>A0A9P7KVP6</accession>
<dbReference type="InterPro" id="IPR017907">
    <property type="entry name" value="Znf_RING_CS"/>
</dbReference>
<feature type="compositionally biased region" description="Basic and acidic residues" evidence="4">
    <location>
        <begin position="135"/>
        <end position="145"/>
    </location>
</feature>
<evidence type="ECO:0000313" key="6">
    <source>
        <dbReference type="Proteomes" id="UP000782241"/>
    </source>
</evidence>
<evidence type="ECO:0000256" key="3">
    <source>
        <dbReference type="ARBA" id="ARBA00022833"/>
    </source>
</evidence>
<reference evidence="5" key="1">
    <citation type="submission" date="2021-04" db="EMBL/GenBank/DDBJ databases">
        <title>Draft genome of Fusarium avenaceum strain F156N33, isolated from an atmospheric sample in Virginia.</title>
        <authorList>
            <person name="Yang S."/>
            <person name="Vinatzer B.A."/>
            <person name="Coleman J."/>
        </authorList>
    </citation>
    <scope>NUCLEOTIDE SEQUENCE</scope>
    <source>
        <strain evidence="5">F156N33</strain>
    </source>
</reference>
<feature type="region of interest" description="Disordered" evidence="4">
    <location>
        <begin position="97"/>
        <end position="208"/>
    </location>
</feature>
<keyword evidence="2" id="KW-0863">Zinc-finger</keyword>
<evidence type="ECO:0000256" key="1">
    <source>
        <dbReference type="ARBA" id="ARBA00022723"/>
    </source>
</evidence>
<sequence>MEAADYALALSIAQAVEADAALIAALLEEDEQTERDLNFARRLQQDLGARHTQHHTENDVRHEQLDDEDFETLRRFNIVALATDGVLPEVDDTAIVNDDVAGNRDDGSEIDDSLDSQDSTPDQDRDIDQNTNHGESPDAESKTEQTPEEAPEPEPETEAEPLAGTELLKEEEEPAADTEPEPAQVENPMGNPSILATIPSSPASVPETTECISCSDELPRSELFEASCSHSICRTCLANWI</sequence>
<gene>
    <name evidence="5" type="ORF">KAF25_001370</name>
</gene>
<comment type="caution">
    <text evidence="5">The sequence shown here is derived from an EMBL/GenBank/DDBJ whole genome shotgun (WGS) entry which is preliminary data.</text>
</comment>
<protein>
    <recommendedName>
        <fullName evidence="7">RING-type domain-containing protein</fullName>
    </recommendedName>
</protein>
<evidence type="ECO:0008006" key="7">
    <source>
        <dbReference type="Google" id="ProtNLM"/>
    </source>
</evidence>
<organism evidence="5 6">
    <name type="scientific">Fusarium avenaceum</name>
    <dbReference type="NCBI Taxonomy" id="40199"/>
    <lineage>
        <taxon>Eukaryota</taxon>
        <taxon>Fungi</taxon>
        <taxon>Dikarya</taxon>
        <taxon>Ascomycota</taxon>
        <taxon>Pezizomycotina</taxon>
        <taxon>Sordariomycetes</taxon>
        <taxon>Hypocreomycetidae</taxon>
        <taxon>Hypocreales</taxon>
        <taxon>Nectriaceae</taxon>
        <taxon>Fusarium</taxon>
        <taxon>Fusarium tricinctum species complex</taxon>
    </lineage>
</organism>
<feature type="compositionally biased region" description="Polar residues" evidence="4">
    <location>
        <begin position="198"/>
        <end position="208"/>
    </location>
</feature>
<evidence type="ECO:0000313" key="5">
    <source>
        <dbReference type="EMBL" id="KAG5663434.1"/>
    </source>
</evidence>
<dbReference type="Proteomes" id="UP000782241">
    <property type="component" value="Unassembled WGS sequence"/>
</dbReference>
<feature type="compositionally biased region" description="Acidic residues" evidence="4">
    <location>
        <begin position="169"/>
        <end position="180"/>
    </location>
</feature>
<evidence type="ECO:0000256" key="4">
    <source>
        <dbReference type="SAM" id="MobiDB-lite"/>
    </source>
</evidence>
<keyword evidence="1" id="KW-0479">Metal-binding</keyword>
<feature type="compositionally biased region" description="Acidic residues" evidence="4">
    <location>
        <begin position="146"/>
        <end position="159"/>
    </location>
</feature>
<dbReference type="EMBL" id="JAGPUO010000004">
    <property type="protein sequence ID" value="KAG5663434.1"/>
    <property type="molecule type" value="Genomic_DNA"/>
</dbReference>
<proteinExistence type="predicted"/>
<dbReference type="AlphaFoldDB" id="A0A9P7KVP6"/>
<name>A0A9P7KVP6_9HYPO</name>
<evidence type="ECO:0000256" key="2">
    <source>
        <dbReference type="ARBA" id="ARBA00022771"/>
    </source>
</evidence>
<dbReference type="GO" id="GO:0008270">
    <property type="term" value="F:zinc ion binding"/>
    <property type="evidence" value="ECO:0007669"/>
    <property type="project" value="UniProtKB-KW"/>
</dbReference>